<dbReference type="InterPro" id="IPR027268">
    <property type="entry name" value="Peptidase_M4/M1_CTD_sf"/>
</dbReference>
<feature type="domain" description="Peptidase M1 membrane alanine aminopeptidase" evidence="13">
    <location>
        <begin position="337"/>
        <end position="480"/>
    </location>
</feature>
<comment type="caution">
    <text evidence="16">The sequence shown here is derived from an EMBL/GenBank/DDBJ whole genome shotgun (WGS) entry which is preliminary data.</text>
</comment>
<evidence type="ECO:0000313" key="17">
    <source>
        <dbReference type="Proteomes" id="UP001594288"/>
    </source>
</evidence>
<feature type="chain" id="PRO_5047106029" description="Aminopeptidase N" evidence="12">
    <location>
        <begin position="20"/>
        <end position="675"/>
    </location>
</feature>
<keyword evidence="12" id="KW-0732">Signal</keyword>
<dbReference type="NCBIfam" id="TIGR04183">
    <property type="entry name" value="Por_Secre_tail"/>
    <property type="match status" value="1"/>
</dbReference>
<evidence type="ECO:0000256" key="11">
    <source>
        <dbReference type="ARBA" id="ARBA00023049"/>
    </source>
</evidence>
<dbReference type="SUPFAM" id="SSF63737">
    <property type="entry name" value="Leukotriene A4 hydrolase N-terminal domain"/>
    <property type="match status" value="1"/>
</dbReference>
<dbReference type="Gene3D" id="2.60.40.1730">
    <property type="entry name" value="tricorn interacting facor f3 domain"/>
    <property type="match status" value="1"/>
</dbReference>
<accession>A0ABV6YPN3</accession>
<keyword evidence="7" id="KW-0645">Protease</keyword>
<evidence type="ECO:0000256" key="1">
    <source>
        <dbReference type="ARBA" id="ARBA00000098"/>
    </source>
</evidence>
<organism evidence="16 17">
    <name type="scientific">Eiseniibacteriota bacterium</name>
    <dbReference type="NCBI Taxonomy" id="2212470"/>
    <lineage>
        <taxon>Bacteria</taxon>
        <taxon>Candidatus Eiseniibacteriota</taxon>
    </lineage>
</organism>
<evidence type="ECO:0000256" key="5">
    <source>
        <dbReference type="ARBA" id="ARBA00015611"/>
    </source>
</evidence>
<protein>
    <recommendedName>
        <fullName evidence="5">Aminopeptidase N</fullName>
        <ecNumber evidence="4">3.4.11.2</ecNumber>
    </recommendedName>
</protein>
<keyword evidence="9" id="KW-0378">Hydrolase</keyword>
<dbReference type="EMBL" id="JBHPEI010000058">
    <property type="protein sequence ID" value="MFC1800040.1"/>
    <property type="molecule type" value="Genomic_DNA"/>
</dbReference>
<evidence type="ECO:0000256" key="12">
    <source>
        <dbReference type="SAM" id="SignalP"/>
    </source>
</evidence>
<dbReference type="GO" id="GO:0004177">
    <property type="term" value="F:aminopeptidase activity"/>
    <property type="evidence" value="ECO:0007669"/>
    <property type="project" value="UniProtKB-KW"/>
</dbReference>
<dbReference type="PANTHER" id="PTHR11533">
    <property type="entry name" value="PROTEASE M1 ZINC METALLOPROTEASE"/>
    <property type="match status" value="1"/>
</dbReference>
<keyword evidence="10" id="KW-0862">Zinc</keyword>
<dbReference type="InterPro" id="IPR014782">
    <property type="entry name" value="Peptidase_M1_dom"/>
</dbReference>
<comment type="cofactor">
    <cofactor evidence="2">
        <name>Zn(2+)</name>
        <dbReference type="ChEBI" id="CHEBI:29105"/>
    </cofactor>
</comment>
<evidence type="ECO:0000256" key="10">
    <source>
        <dbReference type="ARBA" id="ARBA00022833"/>
    </source>
</evidence>
<keyword evidence="6 16" id="KW-0031">Aminopeptidase</keyword>
<comment type="similarity">
    <text evidence="3">Belongs to the peptidase M1 family.</text>
</comment>
<dbReference type="Pfam" id="PF01433">
    <property type="entry name" value="Peptidase_M1"/>
    <property type="match status" value="1"/>
</dbReference>
<dbReference type="PANTHER" id="PTHR11533:SF174">
    <property type="entry name" value="PUROMYCIN-SENSITIVE AMINOPEPTIDASE-RELATED"/>
    <property type="match status" value="1"/>
</dbReference>
<dbReference type="InterPro" id="IPR045357">
    <property type="entry name" value="Aminopeptidase_N-like_N"/>
</dbReference>
<name>A0ABV6YPN3_UNCEI</name>
<keyword evidence="8" id="KW-0479">Metal-binding</keyword>
<evidence type="ECO:0000256" key="4">
    <source>
        <dbReference type="ARBA" id="ARBA00012564"/>
    </source>
</evidence>
<dbReference type="SUPFAM" id="SSF55486">
    <property type="entry name" value="Metalloproteases ('zincins'), catalytic domain"/>
    <property type="match status" value="1"/>
</dbReference>
<dbReference type="Gene3D" id="1.10.390.10">
    <property type="entry name" value="Neutral Protease Domain 2"/>
    <property type="match status" value="1"/>
</dbReference>
<evidence type="ECO:0000259" key="15">
    <source>
        <dbReference type="Pfam" id="PF17900"/>
    </source>
</evidence>
<dbReference type="CDD" id="cd09603">
    <property type="entry name" value="M1_APN_like"/>
    <property type="match status" value="1"/>
</dbReference>
<feature type="signal peptide" evidence="12">
    <location>
        <begin position="1"/>
        <end position="19"/>
    </location>
</feature>
<sequence>MMRRLILMSLLLVSSLAVSSLVSPGFTHDYEPADRSMLWRADEAYSDLITSDLAGRALQAAAYGYDVLHMDLDLSIDPSSETVVGEALMIVAVTEVSLDEVRIDFTDSLTVTGAEVGGAPAGWTHGGDVVTVPVVPAASMGDSLTIAVAYSGHPPEVGNKGMKFQTYGGSPHIYVLSTPYSSPSATVIPMSSYWRPCKDVPDDKSTFSVNLTVPDTLVACSNGLMSADVDNGNGTRTFTWQHDYPVSPYLIAFGVSDYSTIEETYTGSGDSTLIQHFVFPNRYTQGLESFNITIPAIEYLASIYGEYPFLGEKFGHFTIDAGVAVEEQTLVAYPHTCVNGGHSCDWLLVHELAHQWWGDCVTCQDWKEVWLNEGFASYSEALWVQHNDGAAYYRIYMEGMDNGPYSGTVYDPPYVWSSIVYDKGAWILHMLRWVMDDAGFFQMLLDYRDAYEHSNVVTNDLVSIAESVYGGDLDWFFDQWIYHQGRPHYEFWWEYFGTGPYTVNVYVRQVQSLDYPTYKMPLRIRVNTAGAVGSFTVWDSLRTQSFVVEVADEPTLVVLDPKHKILADITEVTGSAVEHPDAREHALLAQNAPNPFKGNTVIEFGLPREQRIALRVFDVEGRMVRTLERGLLPAGSYRIAWDGKDHRGKPVAPGVYFYQLVGPDGVQKKRMLLLR</sequence>
<proteinExistence type="inferred from homology"/>
<evidence type="ECO:0000256" key="3">
    <source>
        <dbReference type="ARBA" id="ARBA00010136"/>
    </source>
</evidence>
<evidence type="ECO:0000256" key="7">
    <source>
        <dbReference type="ARBA" id="ARBA00022670"/>
    </source>
</evidence>
<evidence type="ECO:0000259" key="14">
    <source>
        <dbReference type="Pfam" id="PF13860"/>
    </source>
</evidence>
<keyword evidence="17" id="KW-1185">Reference proteome</keyword>
<comment type="catalytic activity">
    <reaction evidence="1">
        <text>Release of an N-terminal amino acid, Xaa-|-Yaa- from a peptide, amide or arylamide. Xaa is preferably Ala, but may be most amino acids including Pro (slow action). When a terminal hydrophobic residue is followed by a prolyl residue, the two may be released as an intact Xaa-Pro dipeptide.</text>
        <dbReference type="EC" id="3.4.11.2"/>
    </reaction>
</comment>
<dbReference type="InterPro" id="IPR026444">
    <property type="entry name" value="Secre_tail"/>
</dbReference>
<dbReference type="Pfam" id="PF17900">
    <property type="entry name" value="Peptidase_M1_N"/>
    <property type="match status" value="1"/>
</dbReference>
<reference evidence="16 17" key="1">
    <citation type="submission" date="2024-09" db="EMBL/GenBank/DDBJ databases">
        <authorList>
            <person name="D'Angelo T."/>
        </authorList>
    </citation>
    <scope>NUCLEOTIDE SEQUENCE [LARGE SCALE GENOMIC DNA]</scope>
    <source>
        <strain evidence="16">SAG AM-311-F02</strain>
    </source>
</reference>
<evidence type="ECO:0000256" key="2">
    <source>
        <dbReference type="ARBA" id="ARBA00001947"/>
    </source>
</evidence>
<feature type="domain" description="FlgD/Vpr Ig-like" evidence="14">
    <location>
        <begin position="612"/>
        <end position="658"/>
    </location>
</feature>
<dbReference type="PRINTS" id="PR00756">
    <property type="entry name" value="ALADIPTASE"/>
</dbReference>
<feature type="domain" description="Aminopeptidase N-like N-terminal" evidence="15">
    <location>
        <begin position="69"/>
        <end position="250"/>
    </location>
</feature>
<evidence type="ECO:0000259" key="13">
    <source>
        <dbReference type="Pfam" id="PF01433"/>
    </source>
</evidence>
<dbReference type="InterPro" id="IPR042097">
    <property type="entry name" value="Aminopeptidase_N-like_N_sf"/>
</dbReference>
<dbReference type="InterPro" id="IPR001930">
    <property type="entry name" value="Peptidase_M1"/>
</dbReference>
<evidence type="ECO:0000256" key="6">
    <source>
        <dbReference type="ARBA" id="ARBA00022438"/>
    </source>
</evidence>
<evidence type="ECO:0000313" key="16">
    <source>
        <dbReference type="EMBL" id="MFC1800040.1"/>
    </source>
</evidence>
<dbReference type="InterPro" id="IPR050344">
    <property type="entry name" value="Peptidase_M1_aminopeptidases"/>
</dbReference>
<evidence type="ECO:0000256" key="8">
    <source>
        <dbReference type="ARBA" id="ARBA00022723"/>
    </source>
</evidence>
<dbReference type="EC" id="3.4.11.2" evidence="4"/>
<dbReference type="Gene3D" id="2.60.40.4070">
    <property type="match status" value="1"/>
</dbReference>
<dbReference type="Pfam" id="PF13860">
    <property type="entry name" value="FlgD_ig"/>
    <property type="match status" value="1"/>
</dbReference>
<keyword evidence="11" id="KW-0482">Metalloprotease</keyword>
<dbReference type="Proteomes" id="UP001594288">
    <property type="component" value="Unassembled WGS sequence"/>
</dbReference>
<dbReference type="InterPro" id="IPR025965">
    <property type="entry name" value="FlgD/Vpr_Ig-like"/>
</dbReference>
<gene>
    <name evidence="16" type="ORF">ACFL2Z_03910</name>
</gene>
<evidence type="ECO:0000256" key="9">
    <source>
        <dbReference type="ARBA" id="ARBA00022801"/>
    </source>
</evidence>